<feature type="region of interest" description="Disordered" evidence="8">
    <location>
        <begin position="1"/>
        <end position="20"/>
    </location>
</feature>
<comment type="similarity">
    <text evidence="7">Belongs to the binding-protein-dependent transport system permease family.</text>
</comment>
<organism evidence="10 11">
    <name type="scientific">Amycolatopsis minnesotensis</name>
    <dbReference type="NCBI Taxonomy" id="337894"/>
    <lineage>
        <taxon>Bacteria</taxon>
        <taxon>Bacillati</taxon>
        <taxon>Actinomycetota</taxon>
        <taxon>Actinomycetes</taxon>
        <taxon>Pseudonocardiales</taxon>
        <taxon>Pseudonocardiaceae</taxon>
        <taxon>Amycolatopsis</taxon>
    </lineage>
</organism>
<dbReference type="PROSITE" id="PS50928">
    <property type="entry name" value="ABC_TM1"/>
    <property type="match status" value="1"/>
</dbReference>
<dbReference type="Gene3D" id="1.10.3720.10">
    <property type="entry name" value="MetI-like"/>
    <property type="match status" value="1"/>
</dbReference>
<evidence type="ECO:0000259" key="9">
    <source>
        <dbReference type="PROSITE" id="PS50928"/>
    </source>
</evidence>
<keyword evidence="5 7" id="KW-1133">Transmembrane helix</keyword>
<evidence type="ECO:0000313" key="11">
    <source>
        <dbReference type="Proteomes" id="UP001501116"/>
    </source>
</evidence>
<keyword evidence="6 7" id="KW-0472">Membrane</keyword>
<keyword evidence="11" id="KW-1185">Reference proteome</keyword>
<evidence type="ECO:0000256" key="8">
    <source>
        <dbReference type="SAM" id="MobiDB-lite"/>
    </source>
</evidence>
<keyword evidence="2 7" id="KW-0813">Transport</keyword>
<evidence type="ECO:0000256" key="4">
    <source>
        <dbReference type="ARBA" id="ARBA00022692"/>
    </source>
</evidence>
<dbReference type="CDD" id="cd06261">
    <property type="entry name" value="TM_PBP2"/>
    <property type="match status" value="1"/>
</dbReference>
<dbReference type="RefSeq" id="WP_344417471.1">
    <property type="nucleotide sequence ID" value="NZ_BAAANN010000009.1"/>
</dbReference>
<dbReference type="Pfam" id="PF00528">
    <property type="entry name" value="BPD_transp_1"/>
    <property type="match status" value="1"/>
</dbReference>
<evidence type="ECO:0000256" key="7">
    <source>
        <dbReference type="RuleBase" id="RU363032"/>
    </source>
</evidence>
<keyword evidence="4 7" id="KW-0812">Transmembrane</keyword>
<feature type="transmembrane region" description="Helical" evidence="7">
    <location>
        <begin position="102"/>
        <end position="125"/>
    </location>
</feature>
<dbReference type="InterPro" id="IPR035906">
    <property type="entry name" value="MetI-like_sf"/>
</dbReference>
<protein>
    <submittedName>
        <fullName evidence="10">ABC transporter permease</fullName>
    </submittedName>
</protein>
<dbReference type="InterPro" id="IPR000515">
    <property type="entry name" value="MetI-like"/>
</dbReference>
<dbReference type="SUPFAM" id="SSF161098">
    <property type="entry name" value="MetI-like"/>
    <property type="match status" value="1"/>
</dbReference>
<feature type="transmembrane region" description="Helical" evidence="7">
    <location>
        <begin position="163"/>
        <end position="180"/>
    </location>
</feature>
<evidence type="ECO:0000313" key="10">
    <source>
        <dbReference type="EMBL" id="GAA1955988.1"/>
    </source>
</evidence>
<proteinExistence type="inferred from homology"/>
<comment type="subcellular location">
    <subcellularLocation>
        <location evidence="1 7">Cell membrane</location>
        <topology evidence="1 7">Multi-pass membrane protein</topology>
    </subcellularLocation>
</comment>
<keyword evidence="3" id="KW-1003">Cell membrane</keyword>
<evidence type="ECO:0000256" key="3">
    <source>
        <dbReference type="ARBA" id="ARBA00022475"/>
    </source>
</evidence>
<reference evidence="11" key="1">
    <citation type="journal article" date="2019" name="Int. J. Syst. Evol. Microbiol.">
        <title>The Global Catalogue of Microorganisms (GCM) 10K type strain sequencing project: providing services to taxonomists for standard genome sequencing and annotation.</title>
        <authorList>
            <consortium name="The Broad Institute Genomics Platform"/>
            <consortium name="The Broad Institute Genome Sequencing Center for Infectious Disease"/>
            <person name="Wu L."/>
            <person name="Ma J."/>
        </authorList>
    </citation>
    <scope>NUCLEOTIDE SEQUENCE [LARGE SCALE GENOMIC DNA]</scope>
    <source>
        <strain evidence="11">JCM 14545</strain>
    </source>
</reference>
<sequence length="302" mass="31897">MKEEALPEPDALSEQDTARAEGPGRRRLRLFLRNRLAKTGLGMLVVLVAFCFLGPLLHRTDQVHTALADAHLPPGSPGHPLGTDDVGFDLLGRLMSGGQTSLTIGLAAGLLATVIGTLWGAVAGYAGGWVDAVLMRIVDAGIAIPALFLLLVAGTMVTPSTGMLIVVIGCVSWLVPARLMRAESLALRSRSYVEAMRLSGGTGLRAIGKHIVPNAIGTVIVNATFQVADAVLLVAYVSFLGLGVPPPAADWGGMLSQGLSYTYDGYWWLVFPPGILIIATVCAFNFVGDGLRDAFDVRLKER</sequence>
<dbReference type="PANTHER" id="PTHR43386:SF1">
    <property type="entry name" value="D,D-DIPEPTIDE TRANSPORT SYSTEM PERMEASE PROTEIN DDPC-RELATED"/>
    <property type="match status" value="1"/>
</dbReference>
<comment type="caution">
    <text evidence="10">The sequence shown here is derived from an EMBL/GenBank/DDBJ whole genome shotgun (WGS) entry which is preliminary data.</text>
</comment>
<feature type="transmembrane region" description="Helical" evidence="7">
    <location>
        <begin position="219"/>
        <end position="245"/>
    </location>
</feature>
<feature type="transmembrane region" description="Helical" evidence="7">
    <location>
        <begin position="265"/>
        <end position="288"/>
    </location>
</feature>
<dbReference type="InterPro" id="IPR025966">
    <property type="entry name" value="OppC_N"/>
</dbReference>
<feature type="transmembrane region" description="Helical" evidence="7">
    <location>
        <begin position="36"/>
        <end position="57"/>
    </location>
</feature>
<feature type="domain" description="ABC transmembrane type-1" evidence="9">
    <location>
        <begin position="98"/>
        <end position="288"/>
    </location>
</feature>
<dbReference type="Proteomes" id="UP001501116">
    <property type="component" value="Unassembled WGS sequence"/>
</dbReference>
<evidence type="ECO:0000256" key="6">
    <source>
        <dbReference type="ARBA" id="ARBA00023136"/>
    </source>
</evidence>
<accession>A0ABP5C3E7</accession>
<name>A0ABP5C3E7_9PSEU</name>
<evidence type="ECO:0000256" key="1">
    <source>
        <dbReference type="ARBA" id="ARBA00004651"/>
    </source>
</evidence>
<evidence type="ECO:0000256" key="2">
    <source>
        <dbReference type="ARBA" id="ARBA00022448"/>
    </source>
</evidence>
<gene>
    <name evidence="10" type="ORF">GCM10009754_27260</name>
</gene>
<feature type="transmembrane region" description="Helical" evidence="7">
    <location>
        <begin position="137"/>
        <end position="157"/>
    </location>
</feature>
<dbReference type="InterPro" id="IPR050366">
    <property type="entry name" value="BP-dependent_transpt_permease"/>
</dbReference>
<evidence type="ECO:0000256" key="5">
    <source>
        <dbReference type="ARBA" id="ARBA00022989"/>
    </source>
</evidence>
<dbReference type="EMBL" id="BAAANN010000009">
    <property type="protein sequence ID" value="GAA1955988.1"/>
    <property type="molecule type" value="Genomic_DNA"/>
</dbReference>
<dbReference type="Pfam" id="PF12911">
    <property type="entry name" value="OppC_N"/>
    <property type="match status" value="1"/>
</dbReference>
<dbReference type="PANTHER" id="PTHR43386">
    <property type="entry name" value="OLIGOPEPTIDE TRANSPORT SYSTEM PERMEASE PROTEIN APPC"/>
    <property type="match status" value="1"/>
</dbReference>